<keyword evidence="1" id="KW-0732">Signal</keyword>
<dbReference type="AlphaFoldDB" id="A0AA36C3U6"/>
<evidence type="ECO:0000256" key="1">
    <source>
        <dbReference type="SAM" id="SignalP"/>
    </source>
</evidence>
<protein>
    <submittedName>
        <fullName evidence="2">Uncharacterized protein</fullName>
    </submittedName>
</protein>
<accession>A0AA36C3U6</accession>
<reference evidence="2" key="1">
    <citation type="submission" date="2023-06" db="EMBL/GenBank/DDBJ databases">
        <authorList>
            <person name="Delattre M."/>
        </authorList>
    </citation>
    <scope>NUCLEOTIDE SEQUENCE</scope>
    <source>
        <strain evidence="2">AF72</strain>
    </source>
</reference>
<organism evidence="2 3">
    <name type="scientific">Mesorhabditis spiculigera</name>
    <dbReference type="NCBI Taxonomy" id="96644"/>
    <lineage>
        <taxon>Eukaryota</taxon>
        <taxon>Metazoa</taxon>
        <taxon>Ecdysozoa</taxon>
        <taxon>Nematoda</taxon>
        <taxon>Chromadorea</taxon>
        <taxon>Rhabditida</taxon>
        <taxon>Rhabditina</taxon>
        <taxon>Rhabditomorpha</taxon>
        <taxon>Rhabditoidea</taxon>
        <taxon>Rhabditidae</taxon>
        <taxon>Mesorhabditinae</taxon>
        <taxon>Mesorhabditis</taxon>
    </lineage>
</organism>
<sequence length="124" mass="13253">MKLVIVALVAVAAAQNAEPNVWDPPRGLAFPPLAEWNLESNCFSCLDVAAVTEKFGSDGFQCSAPPGQNVDCNACCAEKTLHLGLMWPQPVVGFPILSMSDNQPACACCFNKGQCDIPMPNQQQ</sequence>
<dbReference type="EMBL" id="CATQJA010000132">
    <property type="protein sequence ID" value="CAJ0557868.1"/>
    <property type="molecule type" value="Genomic_DNA"/>
</dbReference>
<dbReference type="Proteomes" id="UP001177023">
    <property type="component" value="Unassembled WGS sequence"/>
</dbReference>
<comment type="caution">
    <text evidence="2">The sequence shown here is derived from an EMBL/GenBank/DDBJ whole genome shotgun (WGS) entry which is preliminary data.</text>
</comment>
<proteinExistence type="predicted"/>
<feature type="non-terminal residue" evidence="2">
    <location>
        <position position="1"/>
    </location>
</feature>
<feature type="chain" id="PRO_5041291532" evidence="1">
    <location>
        <begin position="20"/>
        <end position="124"/>
    </location>
</feature>
<evidence type="ECO:0000313" key="2">
    <source>
        <dbReference type="EMBL" id="CAJ0557868.1"/>
    </source>
</evidence>
<feature type="signal peptide" evidence="1">
    <location>
        <begin position="1"/>
        <end position="19"/>
    </location>
</feature>
<keyword evidence="3" id="KW-1185">Reference proteome</keyword>
<gene>
    <name evidence="2" type="ORF">MSPICULIGERA_LOCUS616</name>
</gene>
<name>A0AA36C3U6_9BILA</name>
<evidence type="ECO:0000313" key="3">
    <source>
        <dbReference type="Proteomes" id="UP001177023"/>
    </source>
</evidence>